<dbReference type="GO" id="GO:0005829">
    <property type="term" value="C:cytosol"/>
    <property type="evidence" value="ECO:0007669"/>
    <property type="project" value="TreeGrafter"/>
</dbReference>
<evidence type="ECO:0000313" key="6">
    <source>
        <dbReference type="Proteomes" id="UP000662259"/>
    </source>
</evidence>
<evidence type="ECO:0000256" key="1">
    <source>
        <dbReference type="ARBA" id="ARBA00011947"/>
    </source>
</evidence>
<dbReference type="EMBL" id="WIEZ01000002">
    <property type="protein sequence ID" value="NKM44308.1"/>
    <property type="molecule type" value="Genomic_DNA"/>
</dbReference>
<dbReference type="SUPFAM" id="SSF55831">
    <property type="entry name" value="Thymidylate synthase/dCMP hydroxymethylase"/>
    <property type="match status" value="1"/>
</dbReference>
<dbReference type="CDD" id="cd00351">
    <property type="entry name" value="TS_Pyrimidine_HMase"/>
    <property type="match status" value="1"/>
</dbReference>
<evidence type="ECO:0000256" key="3">
    <source>
        <dbReference type="ARBA" id="ARBA00022679"/>
    </source>
</evidence>
<accession>A0A8I2KDV9</accession>
<dbReference type="Pfam" id="PF00303">
    <property type="entry name" value="Thymidylat_synt"/>
    <property type="match status" value="1"/>
</dbReference>
<dbReference type="PANTHER" id="PTHR11548:SF9">
    <property type="entry name" value="THYMIDYLATE SYNTHASE"/>
    <property type="match status" value="1"/>
</dbReference>
<dbReference type="Gene3D" id="3.30.572.10">
    <property type="entry name" value="Thymidylate synthase/dCMP hydroxymethylase domain"/>
    <property type="match status" value="1"/>
</dbReference>
<dbReference type="Proteomes" id="UP000662259">
    <property type="component" value="Unassembled WGS sequence"/>
</dbReference>
<dbReference type="GO" id="GO:0006231">
    <property type="term" value="P:dTMP biosynthetic process"/>
    <property type="evidence" value="ECO:0007669"/>
    <property type="project" value="InterPro"/>
</dbReference>
<dbReference type="GO" id="GO:0032259">
    <property type="term" value="P:methylation"/>
    <property type="evidence" value="ECO:0007669"/>
    <property type="project" value="UniProtKB-KW"/>
</dbReference>
<keyword evidence="2" id="KW-0489">Methyltransferase</keyword>
<dbReference type="EC" id="2.1.1.45" evidence="1"/>
<proteinExistence type="predicted"/>
<dbReference type="InterPro" id="IPR023451">
    <property type="entry name" value="Thymidate_synth/dCMP_Mease_dom"/>
</dbReference>
<dbReference type="InterPro" id="IPR045097">
    <property type="entry name" value="Thymidate_synth/dCMP_Mease"/>
</dbReference>
<gene>
    <name evidence="5" type="ORF">GFL91_04750</name>
</gene>
<keyword evidence="3" id="KW-0808">Transferase</keyword>
<feature type="domain" description="Thymidylate synthase/dCMP hydroxymethylase" evidence="4">
    <location>
        <begin position="61"/>
        <end position="224"/>
    </location>
</feature>
<evidence type="ECO:0000313" key="5">
    <source>
        <dbReference type="EMBL" id="NKM44308.1"/>
    </source>
</evidence>
<dbReference type="AlphaFoldDB" id="A0A8I2KDV9"/>
<dbReference type="PRINTS" id="PR00108">
    <property type="entry name" value="THYMDSNTHASE"/>
</dbReference>
<name>A0A8I2KDV9_RHILV</name>
<sequence length="327" mass="37521">MEIEKEGIDDVLHVLYDALRKDGRFNKGSRGGTQELLGVSIRIRNPRARISRSEDRGKPFSAVGELLWYLSGSDKLEFIQPYIDRYKEDAEEDGTLHGAYGPRLINMRGKIDQLENIFNLLKERSGSKRAVVQLFDADDLEGTFKEIPCTTTAQFLIRDDRLHLSVTMRSNDAYFGLPHDVFCFTMLQEMMARRLGCEIGEYYHYVGSMHVYIDYLPQLQNYLDEGWHRTESMPAMPEGNPFELVASILTAESAIRKGERFIAEDAVGSPYWADIVRLVQVFWASGNGARLDELKTQFQSDIYRSHLESRRHFRRRIDTATDGDGST</sequence>
<organism evidence="5 6">
    <name type="scientific">Rhizobium leguminosarum bv. viciae</name>
    <dbReference type="NCBI Taxonomy" id="387"/>
    <lineage>
        <taxon>Bacteria</taxon>
        <taxon>Pseudomonadati</taxon>
        <taxon>Pseudomonadota</taxon>
        <taxon>Alphaproteobacteria</taxon>
        <taxon>Hyphomicrobiales</taxon>
        <taxon>Rhizobiaceae</taxon>
        <taxon>Rhizobium/Agrobacterium group</taxon>
        <taxon>Rhizobium</taxon>
    </lineage>
</organism>
<dbReference type="InterPro" id="IPR000398">
    <property type="entry name" value="Thymidylate_synthase"/>
</dbReference>
<reference evidence="5" key="1">
    <citation type="submission" date="2019-10" db="EMBL/GenBank/DDBJ databases">
        <title>Rhizobium leguminosarum symbiovar viciae collection.</title>
        <authorList>
            <person name="Boivin S."/>
            <person name="Lepetit M."/>
        </authorList>
    </citation>
    <scope>NUCLEOTIDE SEQUENCE</scope>
    <source>
        <strain evidence="5">L143</strain>
    </source>
</reference>
<dbReference type="GO" id="GO:0004799">
    <property type="term" value="F:thymidylate synthase activity"/>
    <property type="evidence" value="ECO:0007669"/>
    <property type="project" value="UniProtKB-EC"/>
</dbReference>
<protein>
    <recommendedName>
        <fullName evidence="1">thymidylate synthase</fullName>
        <ecNumber evidence="1">2.1.1.45</ecNumber>
    </recommendedName>
</protein>
<dbReference type="PANTHER" id="PTHR11548">
    <property type="entry name" value="THYMIDYLATE SYNTHASE 1"/>
    <property type="match status" value="1"/>
</dbReference>
<evidence type="ECO:0000259" key="4">
    <source>
        <dbReference type="Pfam" id="PF00303"/>
    </source>
</evidence>
<comment type="caution">
    <text evidence="5">The sequence shown here is derived from an EMBL/GenBank/DDBJ whole genome shotgun (WGS) entry which is preliminary data.</text>
</comment>
<evidence type="ECO:0000256" key="2">
    <source>
        <dbReference type="ARBA" id="ARBA00022603"/>
    </source>
</evidence>
<dbReference type="InterPro" id="IPR036926">
    <property type="entry name" value="Thymidate_synth/dCMP_Mease_sf"/>
</dbReference>